<dbReference type="EMBL" id="KV722564">
    <property type="protein sequence ID" value="OCH85774.1"/>
    <property type="molecule type" value="Genomic_DNA"/>
</dbReference>
<evidence type="ECO:0000313" key="2">
    <source>
        <dbReference type="Proteomes" id="UP000250043"/>
    </source>
</evidence>
<accession>A0A8E2ALZ1</accession>
<dbReference type="Proteomes" id="UP000250043">
    <property type="component" value="Unassembled WGS sequence"/>
</dbReference>
<evidence type="ECO:0000313" key="1">
    <source>
        <dbReference type="EMBL" id="OCH85774.1"/>
    </source>
</evidence>
<name>A0A8E2ALZ1_9APHY</name>
<proteinExistence type="predicted"/>
<keyword evidence="2" id="KW-1185">Reference proteome</keyword>
<protein>
    <submittedName>
        <fullName evidence="1">Uncharacterized protein</fullName>
    </submittedName>
</protein>
<sequence length="166" mass="18557">MHAVGCYRLMMSRTLLADASKLLCQARWYSSSARNIHLRPPLVSGLTRQSCILRADSLSVHIQRKSRWSSFVRNLMSHAYANLTSSQLNALVLETSLQQDTMLKCPFPSSPVARVLRDWFGIASFSLYPAAVFLLATARSYVTADHGADSALRLFLSILQSIFYSP</sequence>
<reference evidence="1 2" key="1">
    <citation type="submission" date="2016-07" db="EMBL/GenBank/DDBJ databases">
        <title>Draft genome of the white-rot fungus Obba rivulosa 3A-2.</title>
        <authorList>
            <consortium name="DOE Joint Genome Institute"/>
            <person name="Miettinen O."/>
            <person name="Riley R."/>
            <person name="Acob R."/>
            <person name="Barry K."/>
            <person name="Cullen D."/>
            <person name="De Vries R."/>
            <person name="Hainaut M."/>
            <person name="Hatakka A."/>
            <person name="Henrissat B."/>
            <person name="Hilden K."/>
            <person name="Kuo R."/>
            <person name="Labutti K."/>
            <person name="Lipzen A."/>
            <person name="Makela M.R."/>
            <person name="Sandor L."/>
            <person name="Spatafora J.W."/>
            <person name="Grigoriev I.V."/>
            <person name="Hibbett D.S."/>
        </authorList>
    </citation>
    <scope>NUCLEOTIDE SEQUENCE [LARGE SCALE GENOMIC DNA]</scope>
    <source>
        <strain evidence="1 2">3A-2</strain>
    </source>
</reference>
<gene>
    <name evidence="1" type="ORF">OBBRIDRAFT_285148</name>
</gene>
<dbReference type="AlphaFoldDB" id="A0A8E2ALZ1"/>
<organism evidence="1 2">
    <name type="scientific">Obba rivulosa</name>
    <dbReference type="NCBI Taxonomy" id="1052685"/>
    <lineage>
        <taxon>Eukaryota</taxon>
        <taxon>Fungi</taxon>
        <taxon>Dikarya</taxon>
        <taxon>Basidiomycota</taxon>
        <taxon>Agaricomycotina</taxon>
        <taxon>Agaricomycetes</taxon>
        <taxon>Polyporales</taxon>
        <taxon>Gelatoporiaceae</taxon>
        <taxon>Obba</taxon>
    </lineage>
</organism>